<evidence type="ECO:0000313" key="2">
    <source>
        <dbReference type="EMBL" id="KAJ6231403.1"/>
    </source>
</evidence>
<protein>
    <submittedName>
        <fullName evidence="2">Sca1 complex scaffold protein scaa</fullName>
    </submittedName>
</protein>
<comment type="caution">
    <text evidence="2">The sequence shown here is derived from an EMBL/GenBank/DDBJ whole genome shotgun (WGS) entry which is preliminary data.</text>
</comment>
<feature type="region of interest" description="Disordered" evidence="1">
    <location>
        <begin position="805"/>
        <end position="830"/>
    </location>
</feature>
<sequence length="1252" mass="148811">MAKNSFYADEKGNLFDQNFESVNKEQLQFSNPILYHKITNTPNFPRTEQFEKYSEFEKEALKWTQEIKELFQQIKLPNVMGSYFYRPFLTEQTIEESIKKQQSLKNKKEPKTEKNETDDRDEQINKQEKNRISILREKRKLSPNLPNKEQKLINETENFLQDTESILGKNSAWQNTLIPKEPDPYDYNEYSEYQTAYQNWTKIVQETLVFSVPHANEFGKLYGVMTNEKKKQYAEDRKLLKENIRASSGNKDLNSKASIIGLHNNNYKTSYCEWIKKLNLKLFTYTTKEKELGMFYFSQDYYNSKYDEIKPKIKFFLEAKKNENENENKNKNQIQKRKREIKKYTIEAIQKYFLKINRIYQKINTNKSIKDIGIIHGTFPHESGNSSKIYYDTNSLSCFSLKRGDLDGMMLLKGLDCLPIIDKKQVQFVVPNYDEDKPLEIRKLREPSNEHYINNKRNSLRSMDNENKFQCFYTWYYPTIYSEEKCELDKSQIIRQINSHKNKTMLDRISSVFITKAKFDTFKELLDEEVVGNNLTFTDTLNALLDKKVDVLNSLYLLFFNYNSNLIHIKLSYFLNSLFKSGKLNYYIEHYIKNSDVKNLSLLVYGCNYFNISFNYLFLIKEEIQHYSKLIFNSDCWDVEKLILQHHYLIILLQIFENLEYKDKSNQKNFLNKFINTIQSNLKSKKKQFANFFNTHIYMGIGNRSTKVSGYYSFLFVCLLQFFNKDIIDLLFDSNVHFLNKIIDLSKSKFSHVKYSIKTIWKLMIKNDIIRQFLITNLINNNKNYFFKQLMPQFSKEIESVLFNSKNNNNNNNNNNNSINRNNNLNNNEEIKNKKDNNKLFPICLLDLINESMLKIKLEIIPNEENIDNKKKKKKKKKKDLMESLNSCNPGDLFFLSNNFFTLLIDFYYWALIKKNINSQLFDKLAETINNISKIFKKIRNYIIFQRTKNKNKKKETKLMKEIKLQCNSICLDLKRINYLFEIIKKLNDNERVIAKIQLLEVINHLIISEQLFKKINKNPKFFSDLNTIIRSNSDLNVIDKACEIFHSFILSHPYGINYLIDTKQFRTFVSQVGSNSDISTFANGLHIFFKLFNLHERQFSKQKRNKKLKRAVGFGKKNILATIKEDQETFIDFFSENSLFVKLNMLFQKYLNHKNSDHISGLILSSLAKVYSIILSKDYCVEILYTNQKKQQYQDGLEFFQKMIYGNIPEKFWHEIASVGKGKHYILSKKSGLMSKKHLKSMIRRKLTKKK</sequence>
<keyword evidence="3" id="KW-1185">Reference proteome</keyword>
<dbReference type="EMBL" id="JAOAOG010000300">
    <property type="protein sequence ID" value="KAJ6231403.1"/>
    <property type="molecule type" value="Genomic_DNA"/>
</dbReference>
<dbReference type="PANTHER" id="PTHR37516">
    <property type="entry name" value="SCA1 COMPLEX SCAFFOLD PROTEIN SCAA"/>
    <property type="match status" value="1"/>
</dbReference>
<feature type="compositionally biased region" description="Low complexity" evidence="1">
    <location>
        <begin position="805"/>
        <end position="828"/>
    </location>
</feature>
<name>A0ABQ8XFI4_9EUKA</name>
<organism evidence="2 3">
    <name type="scientific">Anaeramoeba flamelloides</name>
    <dbReference type="NCBI Taxonomy" id="1746091"/>
    <lineage>
        <taxon>Eukaryota</taxon>
        <taxon>Metamonada</taxon>
        <taxon>Anaeramoebidae</taxon>
        <taxon>Anaeramoeba</taxon>
    </lineage>
</organism>
<dbReference type="PANTHER" id="PTHR37516:SF1">
    <property type="entry name" value="SCA1 COMPLEX SCAFFOLD PROTEIN SCAA"/>
    <property type="match status" value="1"/>
</dbReference>
<feature type="compositionally biased region" description="Basic and acidic residues" evidence="1">
    <location>
        <begin position="106"/>
        <end position="136"/>
    </location>
</feature>
<dbReference type="InterPro" id="IPR037474">
    <property type="entry name" value="ScaA"/>
</dbReference>
<gene>
    <name evidence="2" type="ORF">M0813_05829</name>
</gene>
<reference evidence="2" key="1">
    <citation type="submission" date="2022-08" db="EMBL/GenBank/DDBJ databases">
        <title>Novel sulfate-reducing endosymbionts in the free-living metamonad Anaeramoeba.</title>
        <authorList>
            <person name="Jerlstrom-Hultqvist J."/>
            <person name="Cepicka I."/>
            <person name="Gallot-Lavallee L."/>
            <person name="Salas-Leiva D."/>
            <person name="Curtis B.A."/>
            <person name="Zahonova K."/>
            <person name="Pipaliya S."/>
            <person name="Dacks J."/>
            <person name="Roger A.J."/>
        </authorList>
    </citation>
    <scope>NUCLEOTIDE SEQUENCE</scope>
    <source>
        <strain evidence="2">Schooner1</strain>
    </source>
</reference>
<accession>A0ABQ8XFI4</accession>
<proteinExistence type="predicted"/>
<feature type="region of interest" description="Disordered" evidence="1">
    <location>
        <begin position="100"/>
        <end position="150"/>
    </location>
</feature>
<evidence type="ECO:0000256" key="1">
    <source>
        <dbReference type="SAM" id="MobiDB-lite"/>
    </source>
</evidence>
<dbReference type="Proteomes" id="UP001150062">
    <property type="component" value="Unassembled WGS sequence"/>
</dbReference>
<evidence type="ECO:0000313" key="3">
    <source>
        <dbReference type="Proteomes" id="UP001150062"/>
    </source>
</evidence>